<dbReference type="GeneID" id="9131270"/>
<organism evidence="1 2">
    <name type="scientific">Methanocaldococcus infernus (strain DSM 11812 / JCM 15783 / ME)</name>
    <dbReference type="NCBI Taxonomy" id="573063"/>
    <lineage>
        <taxon>Archaea</taxon>
        <taxon>Methanobacteriati</taxon>
        <taxon>Methanobacteriota</taxon>
        <taxon>Methanomada group</taxon>
        <taxon>Methanococci</taxon>
        <taxon>Methanococcales</taxon>
        <taxon>Methanocaldococcaceae</taxon>
        <taxon>Methanocaldococcus</taxon>
    </lineage>
</organism>
<dbReference type="EMBL" id="CP002009">
    <property type="protein sequence ID" value="ADG12940.1"/>
    <property type="molecule type" value="Genomic_DNA"/>
</dbReference>
<proteinExistence type="predicted"/>
<sequence>MFRGNVGIFYDSKYYYVVEFERDIEYMIGEFNRRNYLTHREKIRMICQHLNLEFPGYRGGEIITFGELPRPKKIYRVEFLGDNIEKIEETDIYAGELIYVTQPKLI</sequence>
<evidence type="ECO:0000313" key="1">
    <source>
        <dbReference type="EMBL" id="ADG12940.1"/>
    </source>
</evidence>
<dbReference type="KEGG" id="mif:Metin_0270"/>
<accession>D5VQT7</accession>
<dbReference type="HOGENOM" id="CLU_2217070_0_0_2"/>
<reference evidence="1" key="1">
    <citation type="submission" date="2010-04" db="EMBL/GenBank/DDBJ databases">
        <title>Complete sequence of Methanocaldococcus infernus ME.</title>
        <authorList>
            <consortium name="US DOE Joint Genome Institute"/>
            <person name="Lucas S."/>
            <person name="Copeland A."/>
            <person name="Lapidus A."/>
            <person name="Cheng J.-F."/>
            <person name="Bruce D."/>
            <person name="Goodwin L."/>
            <person name="Pitluck S."/>
            <person name="Munk A.C."/>
            <person name="Detter J.C."/>
            <person name="Han C."/>
            <person name="Tapia R."/>
            <person name="Land M."/>
            <person name="Hauser L."/>
            <person name="Kyrpides N."/>
            <person name="Mikhailova N."/>
            <person name="Sieprawska-Lupa M."/>
            <person name="Whitman W.B."/>
            <person name="Woyke T."/>
        </authorList>
    </citation>
    <scope>NUCLEOTIDE SEQUENCE [LARGE SCALE GENOMIC DNA]</scope>
    <source>
        <strain evidence="1">ME</strain>
    </source>
</reference>
<evidence type="ECO:0000313" key="2">
    <source>
        <dbReference type="Proteomes" id="UP000002061"/>
    </source>
</evidence>
<dbReference type="AlphaFoldDB" id="D5VQT7"/>
<keyword evidence="2" id="KW-1185">Reference proteome</keyword>
<dbReference type="Proteomes" id="UP000002061">
    <property type="component" value="Chromosome"/>
</dbReference>
<dbReference type="RefSeq" id="WP_013099686.1">
    <property type="nucleotide sequence ID" value="NC_014122.1"/>
</dbReference>
<dbReference type="STRING" id="573063.Metin_0270"/>
<name>D5VQT7_METIM</name>
<gene>
    <name evidence="1" type="ordered locus">Metin_0270</name>
</gene>
<protein>
    <submittedName>
        <fullName evidence="1">Uncharacterized protein</fullName>
    </submittedName>
</protein>